<feature type="transmembrane region" description="Helical" evidence="3">
    <location>
        <begin position="265"/>
        <end position="287"/>
    </location>
</feature>
<accession>A0A0N9U8Z9</accession>
<evidence type="ECO:0000256" key="1">
    <source>
        <dbReference type="ARBA" id="ARBA00023125"/>
    </source>
</evidence>
<dbReference type="Pfam" id="PF00486">
    <property type="entry name" value="Trans_reg_C"/>
    <property type="match status" value="1"/>
</dbReference>
<feature type="transmembrane region" description="Helical" evidence="3">
    <location>
        <begin position="197"/>
        <end position="218"/>
    </location>
</feature>
<keyword evidence="3" id="KW-1133">Transmembrane helix</keyword>
<dbReference type="PATRIC" id="fig|33050.5.peg.740"/>
<keyword evidence="1 2" id="KW-0238">DNA-binding</keyword>
<keyword evidence="3" id="KW-0812">Transmembrane</keyword>
<dbReference type="SMART" id="SM00862">
    <property type="entry name" value="Trans_reg_C"/>
    <property type="match status" value="1"/>
</dbReference>
<dbReference type="SUPFAM" id="SSF46894">
    <property type="entry name" value="C-terminal effector domain of the bipartite response regulators"/>
    <property type="match status" value="1"/>
</dbReference>
<dbReference type="OrthoDB" id="9801841at2"/>
<dbReference type="GO" id="GO:0006355">
    <property type="term" value="P:regulation of DNA-templated transcription"/>
    <property type="evidence" value="ECO:0007669"/>
    <property type="project" value="InterPro"/>
</dbReference>
<feature type="DNA-binding region" description="OmpR/PhoB-type" evidence="2">
    <location>
        <begin position="3"/>
        <end position="101"/>
    </location>
</feature>
<feature type="transmembrane region" description="Helical" evidence="3">
    <location>
        <begin position="122"/>
        <end position="147"/>
    </location>
</feature>
<gene>
    <name evidence="5" type="ORF">AN936_03565</name>
</gene>
<dbReference type="InterPro" id="IPR016032">
    <property type="entry name" value="Sig_transdc_resp-reg_C-effctor"/>
</dbReference>
<evidence type="ECO:0000256" key="2">
    <source>
        <dbReference type="PROSITE-ProRule" id="PRU01091"/>
    </source>
</evidence>
<dbReference type="InterPro" id="IPR001867">
    <property type="entry name" value="OmpR/PhoB-type_DNA-bd"/>
</dbReference>
<keyword evidence="3" id="KW-0472">Membrane</keyword>
<dbReference type="GO" id="GO:0000160">
    <property type="term" value="P:phosphorelay signal transduction system"/>
    <property type="evidence" value="ECO:0007669"/>
    <property type="project" value="InterPro"/>
</dbReference>
<proteinExistence type="predicted"/>
<dbReference type="CDD" id="cd00383">
    <property type="entry name" value="trans_reg_C"/>
    <property type="match status" value="1"/>
</dbReference>
<feature type="transmembrane region" description="Helical" evidence="3">
    <location>
        <begin position="159"/>
        <end position="185"/>
    </location>
</feature>
<protein>
    <recommendedName>
        <fullName evidence="4">OmpR/PhoB-type domain-containing protein</fullName>
    </recommendedName>
</protein>
<dbReference type="GO" id="GO:0003677">
    <property type="term" value="F:DNA binding"/>
    <property type="evidence" value="ECO:0007669"/>
    <property type="project" value="UniProtKB-UniRule"/>
</dbReference>
<name>A0A0N9U8Z9_SPHMC</name>
<evidence type="ECO:0000259" key="4">
    <source>
        <dbReference type="PROSITE" id="PS51755"/>
    </source>
</evidence>
<dbReference type="KEGG" id="smag:AN936_03565"/>
<dbReference type="RefSeq" id="WP_084758151.1">
    <property type="nucleotide sequence ID" value="NZ_CP012700.1"/>
</dbReference>
<evidence type="ECO:0000313" key="5">
    <source>
        <dbReference type="EMBL" id="ALH79477.1"/>
    </source>
</evidence>
<dbReference type="AlphaFoldDB" id="A0A0N9U8Z9"/>
<evidence type="ECO:0000313" key="6">
    <source>
        <dbReference type="Proteomes" id="UP000058074"/>
    </source>
</evidence>
<dbReference type="EMBL" id="CP012700">
    <property type="protein sequence ID" value="ALH79477.1"/>
    <property type="molecule type" value="Genomic_DNA"/>
</dbReference>
<evidence type="ECO:0000256" key="3">
    <source>
        <dbReference type="SAM" id="Phobius"/>
    </source>
</evidence>
<dbReference type="Proteomes" id="UP000058074">
    <property type="component" value="Chromosome"/>
</dbReference>
<organism evidence="5 6">
    <name type="scientific">Sphingopyxis macrogoltabida</name>
    <name type="common">Sphingomonas macrogoltabidus</name>
    <dbReference type="NCBI Taxonomy" id="33050"/>
    <lineage>
        <taxon>Bacteria</taxon>
        <taxon>Pseudomonadati</taxon>
        <taxon>Pseudomonadota</taxon>
        <taxon>Alphaproteobacteria</taxon>
        <taxon>Sphingomonadales</taxon>
        <taxon>Sphingomonadaceae</taxon>
        <taxon>Sphingopyxis</taxon>
    </lineage>
</organism>
<reference evidence="5 6" key="1">
    <citation type="journal article" date="2015" name="Genome Announc.">
        <title>Complete Genome Sequence of Polypropylene Glycol- and Polyethylene Glycol-Degrading Sphingopyxis macrogoltabida Strain EY-1.</title>
        <authorList>
            <person name="Ohtsubo Y."/>
            <person name="Nagata Y."/>
            <person name="Numata M."/>
            <person name="Tsuchikane K."/>
            <person name="Hosoyama A."/>
            <person name="Yamazoe A."/>
            <person name="Tsuda M."/>
            <person name="Fujita N."/>
            <person name="Kawai F."/>
        </authorList>
    </citation>
    <scope>NUCLEOTIDE SEQUENCE [LARGE SCALE GENOMIC DNA]</scope>
    <source>
        <strain evidence="5 6">EY-1</strain>
    </source>
</reference>
<feature type="domain" description="OmpR/PhoB-type" evidence="4">
    <location>
        <begin position="3"/>
        <end position="101"/>
    </location>
</feature>
<feature type="transmembrane region" description="Helical" evidence="3">
    <location>
        <begin position="233"/>
        <end position="253"/>
    </location>
</feature>
<dbReference type="Gene3D" id="1.10.10.10">
    <property type="entry name" value="Winged helix-like DNA-binding domain superfamily/Winged helix DNA-binding domain"/>
    <property type="match status" value="1"/>
</dbReference>
<dbReference type="InterPro" id="IPR036388">
    <property type="entry name" value="WH-like_DNA-bd_sf"/>
</dbReference>
<dbReference type="PROSITE" id="PS51755">
    <property type="entry name" value="OMPR_PHOB"/>
    <property type="match status" value="1"/>
</dbReference>
<feature type="transmembrane region" description="Helical" evidence="3">
    <location>
        <begin position="323"/>
        <end position="344"/>
    </location>
</feature>
<sequence length="347" mass="35455">MTVESYRFDAFLFEPGDRRLLKGGNPVDLNARYLDALALLVREHGRMVPKDRFMNEVWHGVPVTDEALTQCIRTLRRLLGDDAIRPSFIETVPKHGYRFIAAVETVVAPSTPPVAAPRIHDILLTGGAGTAGAALAGAIGGLLYGLVAAAQPSATGGNALSVLLVLLALTTTLAAIGGAGVSFGIAAAHFAPARRDMWTIIGGAAGGFLVGAIAKLIGLDAFSLLLGQSPGDFTGAAEGALLGGTVGIALWVARRAPGWPFARRTALAALVGAAGGATISLLGGRLFGGSLALLERRFPGSRLDLDAIGALFGERGIGTAGELATAMLEAALFAACIAGAMIAAEKN</sequence>